<feature type="region of interest" description="Disordered" evidence="1">
    <location>
        <begin position="1"/>
        <end position="20"/>
    </location>
</feature>
<proteinExistence type="predicted"/>
<dbReference type="EMBL" id="CAFBMW010000002">
    <property type="protein sequence ID" value="CAB4915511.1"/>
    <property type="molecule type" value="Genomic_DNA"/>
</dbReference>
<feature type="region of interest" description="Disordered" evidence="1">
    <location>
        <begin position="40"/>
        <end position="70"/>
    </location>
</feature>
<evidence type="ECO:0000256" key="1">
    <source>
        <dbReference type="SAM" id="MobiDB-lite"/>
    </source>
</evidence>
<sequence length="186" mass="18874">MTTGNPTGTRRVRTGMSRQTSRVRTLLVVPVVVLSGLTACGADDDGAERASDDTSTSPTGTATSEPGTDDAGTLALTADGAAAAKCAVPSPDTLATFDTAFSGTVTALDDGTATLSVDEWYAGGDGADTVTVTSPSEQLQDLLLAVDFQEGRSYLVSADGDRVTLCGYSGEDNAEMQALYAEAFGG</sequence>
<protein>
    <submittedName>
        <fullName evidence="2">Unannotated protein</fullName>
    </submittedName>
</protein>
<gene>
    <name evidence="2" type="ORF">UFOPK3662_00270</name>
</gene>
<organism evidence="2">
    <name type="scientific">freshwater metagenome</name>
    <dbReference type="NCBI Taxonomy" id="449393"/>
    <lineage>
        <taxon>unclassified sequences</taxon>
        <taxon>metagenomes</taxon>
        <taxon>ecological metagenomes</taxon>
    </lineage>
</organism>
<evidence type="ECO:0000313" key="2">
    <source>
        <dbReference type="EMBL" id="CAB4915511.1"/>
    </source>
</evidence>
<name>A0A6J7H3J9_9ZZZZ</name>
<reference evidence="2" key="1">
    <citation type="submission" date="2020-05" db="EMBL/GenBank/DDBJ databases">
        <authorList>
            <person name="Chiriac C."/>
            <person name="Salcher M."/>
            <person name="Ghai R."/>
            <person name="Kavagutti S V."/>
        </authorList>
    </citation>
    <scope>NUCLEOTIDE SEQUENCE</scope>
</reference>
<dbReference type="AlphaFoldDB" id="A0A6J7H3J9"/>
<accession>A0A6J7H3J9</accession>
<feature type="compositionally biased region" description="Polar residues" evidence="1">
    <location>
        <begin position="53"/>
        <end position="66"/>
    </location>
</feature>